<dbReference type="OrthoDB" id="5960770at2759"/>
<evidence type="ECO:0000313" key="1">
    <source>
        <dbReference type="EMBL" id="CAB3987643.1"/>
    </source>
</evidence>
<evidence type="ECO:0000313" key="2">
    <source>
        <dbReference type="Proteomes" id="UP001152795"/>
    </source>
</evidence>
<gene>
    <name evidence="1" type="ORF">PACLA_8A085725</name>
</gene>
<sequence length="576" mass="65544">MSAIVNGIINSTVGLLCSKLRDYTAESLIEGDLNDEKCRQIVVREIDDIKSKLDGLSRKDLLASLSFFKEGVTRLYISLETSGESRHQPSTLKAHLEHESEVEGATATRVEQFSVTQAERDALESVCKLSEIIGNLKIASKERYQSAKESFKKARELATEAFNNVALRGEDRLMASKLRIASRILEGLQDPEAAVHDCLLYLKELQDLPAVQAMFSVWQDSDKGITSRLRARFYKEKRNVNVESIQMINALLINLTIKFTNIKMGILNWPTIKISNDLHHPLLEDHALQRKFEEKKTKLPWYDECIRGYVCAVTSKGEMLSHVWDDDKGIKVTRRSGKHQLFCTVPSKICCFAVDENDNVYIVVEIPSCNENDPPRYKLLTLDSGGNVKADIFLDVIDEQLVDPRMSVTKDAMIVICCKHRKAMYICDSTNTRQDYKFPFPFKDTRPGTFSDYSFTVSNKNEIIFTFGYNDENKLFLYIITIDGKLKRKVAVPFEREWNIILGALSVVFNHVNETILVSLFNGNLRNPTTTIFCFSDTGELLHQFDILGGYRQLLSHRANGHIFLVNHAEAIMLQM</sequence>
<dbReference type="EMBL" id="CACRXK020001208">
    <property type="protein sequence ID" value="CAB3987643.1"/>
    <property type="molecule type" value="Genomic_DNA"/>
</dbReference>
<protein>
    <submittedName>
        <fullName evidence="1">Uncharacterized protein</fullName>
    </submittedName>
</protein>
<proteinExistence type="predicted"/>
<accession>A0A7D9HPU4</accession>
<keyword evidence="2" id="KW-1185">Reference proteome</keyword>
<reference evidence="1" key="1">
    <citation type="submission" date="2020-04" db="EMBL/GenBank/DDBJ databases">
        <authorList>
            <person name="Alioto T."/>
            <person name="Alioto T."/>
            <person name="Gomez Garrido J."/>
        </authorList>
    </citation>
    <scope>NUCLEOTIDE SEQUENCE</scope>
    <source>
        <strain evidence="1">A484AB</strain>
    </source>
</reference>
<organism evidence="1 2">
    <name type="scientific">Paramuricea clavata</name>
    <name type="common">Red gorgonian</name>
    <name type="synonym">Violescent sea-whip</name>
    <dbReference type="NCBI Taxonomy" id="317549"/>
    <lineage>
        <taxon>Eukaryota</taxon>
        <taxon>Metazoa</taxon>
        <taxon>Cnidaria</taxon>
        <taxon>Anthozoa</taxon>
        <taxon>Octocorallia</taxon>
        <taxon>Malacalcyonacea</taxon>
        <taxon>Plexauridae</taxon>
        <taxon>Paramuricea</taxon>
    </lineage>
</organism>
<comment type="caution">
    <text evidence="1">The sequence shown here is derived from an EMBL/GenBank/DDBJ whole genome shotgun (WGS) entry which is preliminary data.</text>
</comment>
<dbReference type="SUPFAM" id="SSF82171">
    <property type="entry name" value="DPP6 N-terminal domain-like"/>
    <property type="match status" value="1"/>
</dbReference>
<dbReference type="AlphaFoldDB" id="A0A7D9HPU4"/>
<dbReference type="Proteomes" id="UP001152795">
    <property type="component" value="Unassembled WGS sequence"/>
</dbReference>
<name>A0A7D9HPU4_PARCT</name>